<dbReference type="InterPro" id="IPR008979">
    <property type="entry name" value="Galactose-bd-like_sf"/>
</dbReference>
<evidence type="ECO:0008006" key="3">
    <source>
        <dbReference type="Google" id="ProtNLM"/>
    </source>
</evidence>
<dbReference type="Gene3D" id="2.60.120.260">
    <property type="entry name" value="Galactose-binding domain-like"/>
    <property type="match status" value="2"/>
</dbReference>
<proteinExistence type="predicted"/>
<sequence>MADALDFLDSNYIWKSAPIRPRTHRTGNATFRRTWTPPIGKEPMYADIIANADDEYTLFVNGWKVGSGTVLAAAQRYCVPLFDSPNTFAIQARNVPDNTPAGVFTAIQVKYTDSSTDIIVSDRQWRVTGDAPEGFEQVDFDDSAWSAAFEQGRYPAEPGYSITIPPPPSKPNDGVGPSLPSANWIWTNEVDGGNAPVGERAFRRVIRLPRGNLVGSAIIILAVDNEFTLYVNGLVVGSGTDYRVAQRYEVVFPPTSTVVIAVFVRNTGGPAGFISAVELVSSGCSANRFLVTDGSWRYSTSIPVGFPNLGYDDRAWELASIEGKYGIAPWGQTPIPTRNSPQSAPLPGAPPAFPANVVA</sequence>
<comment type="caution">
    <text evidence="1">The sequence shown here is derived from an EMBL/GenBank/DDBJ whole genome shotgun (WGS) entry which is preliminary data.</text>
</comment>
<evidence type="ECO:0000313" key="2">
    <source>
        <dbReference type="Proteomes" id="UP000807353"/>
    </source>
</evidence>
<dbReference type="Proteomes" id="UP000807353">
    <property type="component" value="Unassembled WGS sequence"/>
</dbReference>
<protein>
    <recommendedName>
        <fullName evidence="3">Lectin</fullName>
    </recommendedName>
</protein>
<name>A0A9P5Y6G4_9AGAR</name>
<reference evidence="1" key="1">
    <citation type="submission" date="2020-11" db="EMBL/GenBank/DDBJ databases">
        <authorList>
            <consortium name="DOE Joint Genome Institute"/>
            <person name="Ahrendt S."/>
            <person name="Riley R."/>
            <person name="Andreopoulos W."/>
            <person name="Labutti K."/>
            <person name="Pangilinan J."/>
            <person name="Ruiz-Duenas F.J."/>
            <person name="Barrasa J.M."/>
            <person name="Sanchez-Garcia M."/>
            <person name="Camarero S."/>
            <person name="Miyauchi S."/>
            <person name="Serrano A."/>
            <person name="Linde D."/>
            <person name="Babiker R."/>
            <person name="Drula E."/>
            <person name="Ayuso-Fernandez I."/>
            <person name="Pacheco R."/>
            <person name="Padilla G."/>
            <person name="Ferreira P."/>
            <person name="Barriuso J."/>
            <person name="Kellner H."/>
            <person name="Castanera R."/>
            <person name="Alfaro M."/>
            <person name="Ramirez L."/>
            <person name="Pisabarro A.G."/>
            <person name="Kuo A."/>
            <person name="Tritt A."/>
            <person name="Lipzen A."/>
            <person name="He G."/>
            <person name="Yan M."/>
            <person name="Ng V."/>
            <person name="Cullen D."/>
            <person name="Martin F."/>
            <person name="Rosso M.-N."/>
            <person name="Henrissat B."/>
            <person name="Hibbett D."/>
            <person name="Martinez A.T."/>
            <person name="Grigoriev I.V."/>
        </authorList>
    </citation>
    <scope>NUCLEOTIDE SEQUENCE</scope>
    <source>
        <strain evidence="1">CBS 247.69</strain>
    </source>
</reference>
<dbReference type="OrthoDB" id="10036721at2759"/>
<organism evidence="1 2">
    <name type="scientific">Collybia nuda</name>
    <dbReference type="NCBI Taxonomy" id="64659"/>
    <lineage>
        <taxon>Eukaryota</taxon>
        <taxon>Fungi</taxon>
        <taxon>Dikarya</taxon>
        <taxon>Basidiomycota</taxon>
        <taxon>Agaricomycotina</taxon>
        <taxon>Agaricomycetes</taxon>
        <taxon>Agaricomycetidae</taxon>
        <taxon>Agaricales</taxon>
        <taxon>Tricholomatineae</taxon>
        <taxon>Clitocybaceae</taxon>
        <taxon>Collybia</taxon>
    </lineage>
</organism>
<dbReference type="SUPFAM" id="SSF49785">
    <property type="entry name" value="Galactose-binding domain-like"/>
    <property type="match status" value="1"/>
</dbReference>
<dbReference type="EMBL" id="MU150276">
    <property type="protein sequence ID" value="KAF9462020.1"/>
    <property type="molecule type" value="Genomic_DNA"/>
</dbReference>
<evidence type="ECO:0000313" key="1">
    <source>
        <dbReference type="EMBL" id="KAF9462020.1"/>
    </source>
</evidence>
<dbReference type="AlphaFoldDB" id="A0A9P5Y6G4"/>
<accession>A0A9P5Y6G4</accession>
<gene>
    <name evidence="1" type="ORF">BDZ94DRAFT_1298824</name>
</gene>
<keyword evidence="2" id="KW-1185">Reference proteome</keyword>